<evidence type="ECO:0000313" key="1">
    <source>
        <dbReference type="EMBL" id="KAK5692045.1"/>
    </source>
</evidence>
<gene>
    <name evidence="1" type="ORF">LTR97_011218</name>
</gene>
<dbReference type="EMBL" id="JAVRQU010000020">
    <property type="protein sequence ID" value="KAK5692045.1"/>
    <property type="molecule type" value="Genomic_DNA"/>
</dbReference>
<accession>A0AAN7W2M8</accession>
<comment type="caution">
    <text evidence="1">The sequence shown here is derived from an EMBL/GenBank/DDBJ whole genome shotgun (WGS) entry which is preliminary data.</text>
</comment>
<protein>
    <submittedName>
        <fullName evidence="1">Uncharacterized protein</fullName>
    </submittedName>
</protein>
<name>A0AAN7W2M8_9PEZI</name>
<dbReference type="AlphaFoldDB" id="A0AAN7W2M8"/>
<proteinExistence type="predicted"/>
<sequence length="350" mass="39754">MTQAPSDKLFDIIEQWELDARTRAFGSLHIGSFRTICRCDWFAHRHYMIKKSSKTTAASSSQIKRCKTKSNKTPAKVERILARMQISSDSSTIPTAIKSNTPASNNPIIATLRHAAAKALQMHPSHKTSINVDPQTDATKSTMLATLPREMRDHIYTFVGLVGINIADRRQHWSGRYNPSLAKVSQSIAAEFREHYYQNTTFIFDTRTDIPDTIAERTAHKQKARELVKTWNSWIATLDTPDVGRVRHLMFYGTKDIVRLELSTKPLKIIFTVKSKYGGELDPTCKLVEDIAKMQRNFDRNMEALNRTQIRFTSYDLGRMCQAVFDARGQLFQTGIDSLDRGAGYCGVSR</sequence>
<dbReference type="Proteomes" id="UP001310594">
    <property type="component" value="Unassembled WGS sequence"/>
</dbReference>
<organism evidence="1 2">
    <name type="scientific">Elasticomyces elasticus</name>
    <dbReference type="NCBI Taxonomy" id="574655"/>
    <lineage>
        <taxon>Eukaryota</taxon>
        <taxon>Fungi</taxon>
        <taxon>Dikarya</taxon>
        <taxon>Ascomycota</taxon>
        <taxon>Pezizomycotina</taxon>
        <taxon>Dothideomycetes</taxon>
        <taxon>Dothideomycetidae</taxon>
        <taxon>Mycosphaerellales</taxon>
        <taxon>Teratosphaeriaceae</taxon>
        <taxon>Elasticomyces</taxon>
    </lineage>
</organism>
<evidence type="ECO:0000313" key="2">
    <source>
        <dbReference type="Proteomes" id="UP001310594"/>
    </source>
</evidence>
<reference evidence="1" key="1">
    <citation type="submission" date="2023-08" db="EMBL/GenBank/DDBJ databases">
        <title>Black Yeasts Isolated from many extreme environments.</title>
        <authorList>
            <person name="Coleine C."/>
            <person name="Stajich J.E."/>
            <person name="Selbmann L."/>
        </authorList>
    </citation>
    <scope>NUCLEOTIDE SEQUENCE</scope>
    <source>
        <strain evidence="1">CCFEE 5810</strain>
    </source>
</reference>